<feature type="binding site" evidence="5">
    <location>
        <position position="301"/>
    </location>
    <ligand>
        <name>FAD</name>
        <dbReference type="ChEBI" id="CHEBI:57692"/>
    </ligand>
</feature>
<dbReference type="PANTHER" id="PTHR46972:SF1">
    <property type="entry name" value="FAD DEPENDENT OXIDOREDUCTASE DOMAIN-CONTAINING PROTEIN"/>
    <property type="match status" value="1"/>
</dbReference>
<dbReference type="GO" id="GO:0004497">
    <property type="term" value="F:monooxygenase activity"/>
    <property type="evidence" value="ECO:0007669"/>
    <property type="project" value="UniProtKB-UniRule"/>
</dbReference>
<evidence type="ECO:0000256" key="4">
    <source>
        <dbReference type="ARBA" id="ARBA00023033"/>
    </source>
</evidence>
<feature type="domain" description="FAD-binding" evidence="6">
    <location>
        <begin position="293"/>
        <end position="330"/>
    </location>
</feature>
<comment type="caution">
    <text evidence="7">The sequence shown here is derived from an EMBL/GenBank/DDBJ whole genome shotgun (WGS) entry which is preliminary data.</text>
</comment>
<dbReference type="AlphaFoldDB" id="A0A2S7IF60"/>
<accession>A0A2S7IF60</accession>
<evidence type="ECO:0000313" key="7">
    <source>
        <dbReference type="EMBL" id="PQA53448.1"/>
    </source>
</evidence>
<evidence type="ECO:0000259" key="6">
    <source>
        <dbReference type="Pfam" id="PF01494"/>
    </source>
</evidence>
<keyword evidence="4 5" id="KW-0503">Monooxygenase</keyword>
<comment type="similarity">
    <text evidence="5">Belongs to the aromatic-ring hydroxylase family. TetX subfamily.</text>
</comment>
<proteinExistence type="inferred from homology"/>
<keyword evidence="5" id="KW-0547">Nucleotide-binding</keyword>
<comment type="subcellular location">
    <subcellularLocation>
        <location evidence="5">Cytoplasm</location>
    </subcellularLocation>
</comment>
<feature type="binding site" evidence="5">
    <location>
        <position position="46"/>
    </location>
    <ligand>
        <name>NADPH</name>
        <dbReference type="ChEBI" id="CHEBI:57783"/>
    </ligand>
</feature>
<name>A0A2S7IF60_9BACT</name>
<comment type="catalytic activity">
    <reaction evidence="5">
        <text>a tetracycline + NADPH + O2 + H(+) = an 11a-hydroxytetracycline + NADP(+) + H2O</text>
        <dbReference type="Rhea" id="RHEA:61444"/>
        <dbReference type="ChEBI" id="CHEBI:15377"/>
        <dbReference type="ChEBI" id="CHEBI:15378"/>
        <dbReference type="ChEBI" id="CHEBI:15379"/>
        <dbReference type="ChEBI" id="CHEBI:57783"/>
        <dbReference type="ChEBI" id="CHEBI:58349"/>
        <dbReference type="ChEBI" id="CHEBI:144644"/>
        <dbReference type="ChEBI" id="CHEBI:144645"/>
    </reaction>
</comment>
<feature type="domain" description="FAD-binding" evidence="6">
    <location>
        <begin position="11"/>
        <end position="170"/>
    </location>
</feature>
<keyword evidence="5" id="KW-0963">Cytoplasm</keyword>
<comment type="function">
    <text evidence="5">An FAD-requiring monooxygenase active on some tetracycline antibiotic derivatives, which leads to their inactivation. Hydroxylates carbon 11a of tetracycline and some analogs.</text>
</comment>
<gene>
    <name evidence="7" type="ORF">C5O19_24720</name>
</gene>
<feature type="binding site" evidence="5">
    <location>
        <position position="53"/>
    </location>
    <ligand>
        <name>FAD</name>
        <dbReference type="ChEBI" id="CHEBI:57692"/>
    </ligand>
</feature>
<evidence type="ECO:0000256" key="1">
    <source>
        <dbReference type="ARBA" id="ARBA00022630"/>
    </source>
</evidence>
<dbReference type="OrthoDB" id="9782160at2"/>
<dbReference type="EMBL" id="PTRA01000009">
    <property type="protein sequence ID" value="PQA53448.1"/>
    <property type="molecule type" value="Genomic_DNA"/>
</dbReference>
<dbReference type="InterPro" id="IPR002938">
    <property type="entry name" value="FAD-bd"/>
</dbReference>
<keyword evidence="1 5" id="KW-0285">Flavoprotein</keyword>
<evidence type="ECO:0000256" key="3">
    <source>
        <dbReference type="ARBA" id="ARBA00023002"/>
    </source>
</evidence>
<keyword evidence="3 5" id="KW-0560">Oxidoreductase</keyword>
<dbReference type="GO" id="GO:0071949">
    <property type="term" value="F:FAD binding"/>
    <property type="evidence" value="ECO:0007669"/>
    <property type="project" value="InterPro"/>
</dbReference>
<evidence type="ECO:0000313" key="8">
    <source>
        <dbReference type="Proteomes" id="UP000239590"/>
    </source>
</evidence>
<dbReference type="PRINTS" id="PR00420">
    <property type="entry name" value="RNGMNOXGNASE"/>
</dbReference>
<feature type="binding site" evidence="5">
    <location>
        <position position="109"/>
    </location>
    <ligand>
        <name>FAD</name>
        <dbReference type="ChEBI" id="CHEBI:57692"/>
    </ligand>
</feature>
<keyword evidence="8" id="KW-1185">Reference proteome</keyword>
<evidence type="ECO:0000256" key="2">
    <source>
        <dbReference type="ARBA" id="ARBA00022827"/>
    </source>
</evidence>
<keyword evidence="2 5" id="KW-0274">FAD</keyword>
<dbReference type="RefSeq" id="WP_104716046.1">
    <property type="nucleotide sequence ID" value="NZ_PTRA01000009.1"/>
</dbReference>
<protein>
    <recommendedName>
        <fullName evidence="5">Flavin-dependent monooxygenase</fullName>
    </recommendedName>
    <alternativeName>
        <fullName evidence="5">TetX monooxygenase</fullName>
        <shortName evidence="5">TetX</shortName>
        <ecNumber evidence="5">1.14.13.-</ecNumber>
    </alternativeName>
</protein>
<dbReference type="HAMAP" id="MF_00845">
    <property type="entry name" value="TetX_monooxygenase"/>
    <property type="match status" value="1"/>
</dbReference>
<sequence length="378" mass="41865">MKHTLIDGKTIAIVGGGPVGLLTARLLQMNGGNVHVFERDPDPPARISGGTLDIHHDTGQIALQEAGLLEAYFEKARPVMERQFDKLGNLLFEQVPTNETQRLRPEIDRKDFRKIILDVLLPGTVSWNKQVMRAEKIDGSYLLAFQDGLTATADILIGAEGGRSKIRPLVTNTPRVYTGSTIIQGDIPHPSMDCPAIMSLTQGANMAATEDGKVVFLQYRADGSLNYYLSFRRPEDWFNASGVSLSDRTAMADFLSREFTGWAPVYHQLFRATTEFQMLLMYQLPIGSPWETFDHITLVGDAAHVMPPFAGVGVNIGLLDALNLANNLTKGHFNSVTAAIEDYTRKMFAYASKAQADTQQAELDFHEEEHNGHFGEKK</sequence>
<comment type="domain">
    <text evidence="5">Consists of an N-terminal FAD-binding domain with a Rossman fold and a C-terminal substrate-binding domain.</text>
</comment>
<dbReference type="GO" id="GO:0046677">
    <property type="term" value="P:response to antibiotic"/>
    <property type="evidence" value="ECO:0007669"/>
    <property type="project" value="InterPro"/>
</dbReference>
<comment type="cofactor">
    <cofactor evidence="5">
        <name>FAD</name>
        <dbReference type="ChEBI" id="CHEBI:57692"/>
    </cofactor>
</comment>
<dbReference type="GO" id="GO:0005737">
    <property type="term" value="C:cytoplasm"/>
    <property type="evidence" value="ECO:0007669"/>
    <property type="project" value="UniProtKB-SubCell"/>
</dbReference>
<evidence type="ECO:0000256" key="5">
    <source>
        <dbReference type="HAMAP-Rule" id="MF_00845"/>
    </source>
</evidence>
<dbReference type="InterPro" id="IPR036188">
    <property type="entry name" value="FAD/NAD-bd_sf"/>
</dbReference>
<organism evidence="7 8">
    <name type="scientific">Siphonobacter curvatus</name>
    <dbReference type="NCBI Taxonomy" id="2094562"/>
    <lineage>
        <taxon>Bacteria</taxon>
        <taxon>Pseudomonadati</taxon>
        <taxon>Bacteroidota</taxon>
        <taxon>Cytophagia</taxon>
        <taxon>Cytophagales</taxon>
        <taxon>Cytophagaceae</taxon>
        <taxon>Siphonobacter</taxon>
    </lineage>
</organism>
<keyword evidence="5" id="KW-0521">NADP</keyword>
<dbReference type="InterPro" id="IPR043683">
    <property type="entry name" value="TetX_monooxygenase"/>
</dbReference>
<dbReference type="Gene3D" id="3.50.50.60">
    <property type="entry name" value="FAD/NAD(P)-binding domain"/>
    <property type="match status" value="1"/>
</dbReference>
<dbReference type="EC" id="1.14.13.-" evidence="5"/>
<reference evidence="8" key="1">
    <citation type="submission" date="2018-02" db="EMBL/GenBank/DDBJ databases">
        <title>Genome sequencing of Solimonas sp. HR-BB.</title>
        <authorList>
            <person name="Lee Y."/>
            <person name="Jeon C.O."/>
        </authorList>
    </citation>
    <scope>NUCLEOTIDE SEQUENCE [LARGE SCALE GENOMIC DNA]</scope>
    <source>
        <strain evidence="8">HR-U</strain>
    </source>
</reference>
<dbReference type="Pfam" id="PF01494">
    <property type="entry name" value="FAD_binding_3"/>
    <property type="match status" value="2"/>
</dbReference>
<dbReference type="PANTHER" id="PTHR46972">
    <property type="entry name" value="MONOOXYGENASE ASQM-RELATED"/>
    <property type="match status" value="1"/>
</dbReference>
<dbReference type="Proteomes" id="UP000239590">
    <property type="component" value="Unassembled WGS sequence"/>
</dbReference>
<dbReference type="SUPFAM" id="SSF51905">
    <property type="entry name" value="FAD/NAD(P)-binding domain"/>
    <property type="match status" value="1"/>
</dbReference>
<comment type="subunit">
    <text evidence="5">Monomer.</text>
</comment>